<evidence type="ECO:0000256" key="4">
    <source>
        <dbReference type="ARBA" id="ARBA00022679"/>
    </source>
</evidence>
<dbReference type="FunFam" id="1.10.230.10:FF:000001">
    <property type="entry name" value="Citrate synthase"/>
    <property type="match status" value="1"/>
</dbReference>
<reference evidence="11" key="1">
    <citation type="submission" date="2023-08" db="EMBL/GenBank/DDBJ databases">
        <title>Black Yeasts Isolated from many extreme environments.</title>
        <authorList>
            <person name="Coleine C."/>
            <person name="Stajich J.E."/>
            <person name="Selbmann L."/>
        </authorList>
    </citation>
    <scope>NUCLEOTIDE SEQUENCE</scope>
    <source>
        <strain evidence="11">CCFEE 5401</strain>
    </source>
</reference>
<dbReference type="InterPro" id="IPR010109">
    <property type="entry name" value="Citrate_synthase_euk"/>
</dbReference>
<dbReference type="EMBL" id="JAVRRL010000016">
    <property type="protein sequence ID" value="KAK5114699.1"/>
    <property type="molecule type" value="Genomic_DNA"/>
</dbReference>
<evidence type="ECO:0000256" key="6">
    <source>
        <dbReference type="ARBA" id="ARBA00023128"/>
    </source>
</evidence>
<dbReference type="PANTHER" id="PTHR11739:SF15">
    <property type="entry name" value="CITRATE SYNTHASE 3, MITOCHONDRIAL"/>
    <property type="match status" value="1"/>
</dbReference>
<evidence type="ECO:0000313" key="12">
    <source>
        <dbReference type="Proteomes" id="UP001310890"/>
    </source>
</evidence>
<feature type="active site" evidence="9">
    <location>
        <position position="353"/>
    </location>
</feature>
<keyword evidence="5" id="KW-0809">Transit peptide</keyword>
<dbReference type="NCBIfam" id="TIGR01793">
    <property type="entry name" value="cit_synth_euk"/>
    <property type="match status" value="1"/>
</dbReference>
<comment type="pathway">
    <text evidence="2">Organic acid metabolism; propanoate degradation.</text>
</comment>
<dbReference type="GO" id="GO:0005975">
    <property type="term" value="P:carbohydrate metabolic process"/>
    <property type="evidence" value="ECO:0007669"/>
    <property type="project" value="TreeGrafter"/>
</dbReference>
<dbReference type="InterPro" id="IPR002020">
    <property type="entry name" value="Citrate_synthase"/>
</dbReference>
<dbReference type="Gene3D" id="1.10.230.10">
    <property type="entry name" value="Cytochrome P450-Terp, domain 2"/>
    <property type="match status" value="1"/>
</dbReference>
<comment type="similarity">
    <text evidence="3 10">Belongs to the citrate synthase family.</text>
</comment>
<feature type="active site" evidence="9">
    <location>
        <position position="410"/>
    </location>
</feature>
<evidence type="ECO:0000256" key="2">
    <source>
        <dbReference type="ARBA" id="ARBA00005026"/>
    </source>
</evidence>
<evidence type="ECO:0000256" key="5">
    <source>
        <dbReference type="ARBA" id="ARBA00022946"/>
    </source>
</evidence>
<evidence type="ECO:0000256" key="1">
    <source>
        <dbReference type="ARBA" id="ARBA00004173"/>
    </source>
</evidence>
<dbReference type="Pfam" id="PF00285">
    <property type="entry name" value="Citrate_synt"/>
    <property type="match status" value="1"/>
</dbReference>
<dbReference type="InterPro" id="IPR036969">
    <property type="entry name" value="Citrate_synthase_sf"/>
</dbReference>
<evidence type="ECO:0000313" key="11">
    <source>
        <dbReference type="EMBL" id="KAK5114699.1"/>
    </source>
</evidence>
<dbReference type="PANTHER" id="PTHR11739">
    <property type="entry name" value="CITRATE SYNTHASE"/>
    <property type="match status" value="1"/>
</dbReference>
<evidence type="ECO:0000256" key="7">
    <source>
        <dbReference type="ARBA" id="ARBA00049052"/>
    </source>
</evidence>
<dbReference type="InterPro" id="IPR016142">
    <property type="entry name" value="Citrate_synth-like_lrg_a-sub"/>
</dbReference>
<evidence type="ECO:0000256" key="8">
    <source>
        <dbReference type="ARBA" id="ARBA00049288"/>
    </source>
</evidence>
<evidence type="ECO:0000256" key="10">
    <source>
        <dbReference type="RuleBase" id="RU000441"/>
    </source>
</evidence>
<feature type="active site" evidence="9">
    <location>
        <position position="307"/>
    </location>
</feature>
<dbReference type="PROSITE" id="PS00480">
    <property type="entry name" value="CITRATE_SYNTHASE"/>
    <property type="match status" value="1"/>
</dbReference>
<dbReference type="FunFam" id="1.10.580.10:FF:000001">
    <property type="entry name" value="Citrate synthase"/>
    <property type="match status" value="1"/>
</dbReference>
<dbReference type="PRINTS" id="PR00143">
    <property type="entry name" value="CITRTSNTHASE"/>
</dbReference>
<dbReference type="NCBIfam" id="NF007128">
    <property type="entry name" value="PRK09569.1"/>
    <property type="match status" value="1"/>
</dbReference>
<evidence type="ECO:0000256" key="3">
    <source>
        <dbReference type="ARBA" id="ARBA00010566"/>
    </source>
</evidence>
<accession>A0AAN7TL37</accession>
<name>A0AAN7TL37_9PEZI</name>
<keyword evidence="6" id="KW-0496">Mitochondrion</keyword>
<keyword evidence="4 10" id="KW-0808">Transferase</keyword>
<dbReference type="GO" id="GO:0006101">
    <property type="term" value="P:citrate metabolic process"/>
    <property type="evidence" value="ECO:0007669"/>
    <property type="project" value="InterPro"/>
</dbReference>
<dbReference type="Gene3D" id="1.10.580.10">
    <property type="entry name" value="Citrate Synthase, domain 1"/>
    <property type="match status" value="1"/>
</dbReference>
<dbReference type="AlphaFoldDB" id="A0AAN7TL37"/>
<comment type="catalytic activity">
    <reaction evidence="8">
        <text>oxaloacetate + acetyl-CoA + H2O = citrate + CoA + H(+)</text>
        <dbReference type="Rhea" id="RHEA:16845"/>
        <dbReference type="ChEBI" id="CHEBI:15377"/>
        <dbReference type="ChEBI" id="CHEBI:15378"/>
        <dbReference type="ChEBI" id="CHEBI:16452"/>
        <dbReference type="ChEBI" id="CHEBI:16947"/>
        <dbReference type="ChEBI" id="CHEBI:57287"/>
        <dbReference type="ChEBI" id="CHEBI:57288"/>
        <dbReference type="EC" id="2.3.3.16"/>
    </reaction>
</comment>
<evidence type="ECO:0000256" key="9">
    <source>
        <dbReference type="PIRSR" id="PIRSR610109-1"/>
    </source>
</evidence>
<proteinExistence type="inferred from homology"/>
<dbReference type="GO" id="GO:0036440">
    <property type="term" value="F:citrate synthase activity"/>
    <property type="evidence" value="ECO:0007669"/>
    <property type="project" value="UniProtKB-EC"/>
</dbReference>
<dbReference type="InterPro" id="IPR019810">
    <property type="entry name" value="Citrate_synthase_AS"/>
</dbReference>
<comment type="subcellular location">
    <subcellularLocation>
        <location evidence="1">Mitochondrion</location>
    </subcellularLocation>
</comment>
<dbReference type="InterPro" id="IPR016143">
    <property type="entry name" value="Citrate_synth-like_sm_a-sub"/>
</dbReference>
<dbReference type="Proteomes" id="UP001310890">
    <property type="component" value="Unassembled WGS sequence"/>
</dbReference>
<dbReference type="GO" id="GO:0006099">
    <property type="term" value="P:tricarboxylic acid cycle"/>
    <property type="evidence" value="ECO:0007669"/>
    <property type="project" value="InterPro"/>
</dbReference>
<sequence>MSLSTRTATRALRLSALSPRTALTTRTYASTSEPDLKSTLKEIIPAKRELLKKVKSHASKEIGSVKIENTLGGMRGLKAMVWEGSVLDANEGIRFHGRTIKECQQELPKGTSGTEMLPEGMFWLLLTGQVPSVSQVRAFSKELAQKAAIPKFVEKMLDDFPTDLHPMTQFACAVSALNYESKFAKAYEKGLNKADYWEPTFDDSISLLAKLPTVAAKIYQNAYRGGGALPAQIDENQDWSYNYAAMLGKGGKENEGFQDLLRLYLALHGDHEGGNVSAHATHLVGSALSDPFLSYSAGLQGLAGPLHGLAAQEVLRWILQMQSHVGENFSDQDVKDYLWTTLKSGRVIPGYGHAVLRKPDPRFEALMDFAAAREDIAANPVFQLVKKNSEIAPGVLTEHGKTKNPFPNVDSSSGVLFHHYGFKETLYYTATFGVSRGLGPLAQLIWDRALGLPIERPKSMDLKGLLAAAEAA</sequence>
<dbReference type="SUPFAM" id="SSF48256">
    <property type="entry name" value="Citrate synthase"/>
    <property type="match status" value="1"/>
</dbReference>
<gene>
    <name evidence="11" type="ORF">LTR62_002273</name>
</gene>
<protein>
    <recommendedName>
        <fullName evidence="10">Citrate synthase</fullName>
    </recommendedName>
</protein>
<comment type="caution">
    <text evidence="11">The sequence shown here is derived from an EMBL/GenBank/DDBJ whole genome shotgun (WGS) entry which is preliminary data.</text>
</comment>
<dbReference type="GO" id="GO:0005759">
    <property type="term" value="C:mitochondrial matrix"/>
    <property type="evidence" value="ECO:0007669"/>
    <property type="project" value="TreeGrafter"/>
</dbReference>
<organism evidence="11 12">
    <name type="scientific">Meristemomyces frigidus</name>
    <dbReference type="NCBI Taxonomy" id="1508187"/>
    <lineage>
        <taxon>Eukaryota</taxon>
        <taxon>Fungi</taxon>
        <taxon>Dikarya</taxon>
        <taxon>Ascomycota</taxon>
        <taxon>Pezizomycotina</taxon>
        <taxon>Dothideomycetes</taxon>
        <taxon>Dothideomycetidae</taxon>
        <taxon>Mycosphaerellales</taxon>
        <taxon>Teratosphaeriaceae</taxon>
        <taxon>Meristemomyces</taxon>
    </lineage>
</organism>
<dbReference type="GO" id="GO:0050440">
    <property type="term" value="F:2-methylcitrate synthase activity"/>
    <property type="evidence" value="ECO:0007669"/>
    <property type="project" value="UniProtKB-EC"/>
</dbReference>
<comment type="catalytic activity">
    <reaction evidence="7">
        <text>propanoyl-CoA + oxaloacetate + H2O = (2S,3S)-2-methylcitrate + CoA + H(+)</text>
        <dbReference type="Rhea" id="RHEA:23780"/>
        <dbReference type="ChEBI" id="CHEBI:15377"/>
        <dbReference type="ChEBI" id="CHEBI:15378"/>
        <dbReference type="ChEBI" id="CHEBI:16452"/>
        <dbReference type="ChEBI" id="CHEBI:57287"/>
        <dbReference type="ChEBI" id="CHEBI:57392"/>
        <dbReference type="ChEBI" id="CHEBI:58853"/>
        <dbReference type="EC" id="2.3.3.5"/>
    </reaction>
</comment>